<dbReference type="SUPFAM" id="SSF47413">
    <property type="entry name" value="lambda repressor-like DNA-binding domains"/>
    <property type="match status" value="1"/>
</dbReference>
<dbReference type="STRING" id="1579979.WM2015_1552"/>
<keyword evidence="2" id="KW-1185">Reference proteome</keyword>
<reference evidence="1 2" key="1">
    <citation type="submission" date="2015-07" db="EMBL/GenBank/DDBJ databases">
        <authorList>
            <person name="Noorani M."/>
        </authorList>
    </citation>
    <scope>NUCLEOTIDE SEQUENCE [LARGE SCALE GENOMIC DNA]</scope>
    <source>
        <strain evidence="1 2">KCTC 42284</strain>
    </source>
</reference>
<dbReference type="Pfam" id="PF13464">
    <property type="entry name" value="RodZ_C"/>
    <property type="match status" value="1"/>
</dbReference>
<dbReference type="CDD" id="cd00093">
    <property type="entry name" value="HTH_XRE"/>
    <property type="match status" value="1"/>
</dbReference>
<dbReference type="Proteomes" id="UP000066624">
    <property type="component" value="Chromosome"/>
</dbReference>
<dbReference type="Pfam" id="PF13413">
    <property type="entry name" value="HTH_25"/>
    <property type="match status" value="1"/>
</dbReference>
<dbReference type="InterPro" id="IPR050400">
    <property type="entry name" value="Bact_Cytoskel_RodZ"/>
</dbReference>
<dbReference type="InterPro" id="IPR025194">
    <property type="entry name" value="RodZ-like_C"/>
</dbReference>
<evidence type="ECO:0000313" key="2">
    <source>
        <dbReference type="Proteomes" id="UP000066624"/>
    </source>
</evidence>
<dbReference type="PANTHER" id="PTHR34475">
    <property type="match status" value="1"/>
</dbReference>
<dbReference type="KEGG" id="wma:WM2015_1552"/>
<evidence type="ECO:0000313" key="1">
    <source>
        <dbReference type="EMBL" id="AKS41922.1"/>
    </source>
</evidence>
<dbReference type="SMART" id="SM00530">
    <property type="entry name" value="HTH_XRE"/>
    <property type="match status" value="1"/>
</dbReference>
<gene>
    <name evidence="1" type="ORF">WM2015_1552</name>
</gene>
<dbReference type="InterPro" id="IPR001387">
    <property type="entry name" value="Cro/C1-type_HTH"/>
</dbReference>
<name>A0A0K0XWB6_9GAMM</name>
<dbReference type="AlphaFoldDB" id="A0A0K0XWB6"/>
<sequence>MDRSERFKAIGQRLLDERQAQGLSQAEVASRLHLSGLLLEDLERGRVERLAPLYRRGYISNYARLLGLDEAELLSMLDQEEPPRLTEVLPVRRPRFRFDRYMKFATYVLVTVAIVPPIIMIYLNTGAALFDAEEGSVTEGVERSLSLDLGASNAAPGAGAGTSSADMANGTQPISASTLPLSAIRARRPEELQASENDLAPIAPPAEALLEPESFELTVHLHEDSWIEITAGDDQRLEYDLLRSGQSRTYRGEPPFQVLIGRSSAVDLLLNGEPLSYEGHERADVVELTIGQDGQIQR</sequence>
<dbReference type="PROSITE" id="PS50943">
    <property type="entry name" value="HTH_CROC1"/>
    <property type="match status" value="1"/>
</dbReference>
<protein>
    <submittedName>
        <fullName evidence="1">Uncharacterized protein</fullName>
    </submittedName>
</protein>
<dbReference type="PANTHER" id="PTHR34475:SF1">
    <property type="entry name" value="CYTOSKELETON PROTEIN RODZ"/>
    <property type="match status" value="1"/>
</dbReference>
<dbReference type="InterPro" id="IPR010982">
    <property type="entry name" value="Lambda_DNA-bd_dom_sf"/>
</dbReference>
<accession>A0A0K0XWB6</accession>
<dbReference type="EMBL" id="CP012154">
    <property type="protein sequence ID" value="AKS41922.1"/>
    <property type="molecule type" value="Genomic_DNA"/>
</dbReference>
<dbReference type="GO" id="GO:0003677">
    <property type="term" value="F:DNA binding"/>
    <property type="evidence" value="ECO:0007669"/>
    <property type="project" value="InterPro"/>
</dbReference>
<proteinExistence type="predicted"/>
<dbReference type="RefSeq" id="WP_169751125.1">
    <property type="nucleotide sequence ID" value="NZ_CP012154.1"/>
</dbReference>
<dbReference type="Gene3D" id="1.10.260.40">
    <property type="entry name" value="lambda repressor-like DNA-binding domains"/>
    <property type="match status" value="1"/>
</dbReference>
<organism evidence="1 2">
    <name type="scientific">Wenzhouxiangella marina</name>
    <dbReference type="NCBI Taxonomy" id="1579979"/>
    <lineage>
        <taxon>Bacteria</taxon>
        <taxon>Pseudomonadati</taxon>
        <taxon>Pseudomonadota</taxon>
        <taxon>Gammaproteobacteria</taxon>
        <taxon>Chromatiales</taxon>
        <taxon>Wenzhouxiangellaceae</taxon>
        <taxon>Wenzhouxiangella</taxon>
    </lineage>
</organism>